<sequence>MKLAKFVSITVFLGPAYGATLQTRTNASQCRCKPSEPCWPSQNQWASLNASVSGNLVALQPVAHVCHDPGYDAAACNASMALTESSVWRDQNPGAVQWTNWEAWPERSETCSFDLPRDVPCRQGRIPLFSVVAETAQHIQEAVRFAATHNVRLAIKNTGHCFLGRSSAPESLQIATYKMNKMDFVDKFVPEGAHSKTSMGSAVTLGAGVVLMDIYAETSKRNLTAVVGLSHTVGAAGGYIQGGGHSPLGPWKGMASDNALQFRVVTADGKLVVANEYQNRDLFWALRGGGGGTFGVVVDVTIRTFPDVPALALMSDITLPGPADDRFWDTLAALHRRLPALADAGGSGYYFFLPNSDQNGAPVASITILMFFPDKTDKAPVAKIADAFIQEARKSAPSANYTLELAPTLGGSIAYELAQTPYDPTGGIAILGSRMISRNLLSQTDGAQRLSKALRDIYEGSGNKTGYTGHFIADGAVARNDKIKSALNPAWRKTITHIVFSRDWAPNATLAEQRAVQEKLTNVEVPILKALEEGMGAYLNEADPFEADFQQSFWGENYKRLYRIKQHVDPKGLFIARSGVGSEDWDADGLCRVRKPSTGNLSQLRL</sequence>
<dbReference type="Gene3D" id="3.30.465.10">
    <property type="match status" value="2"/>
</dbReference>
<keyword evidence="2" id="KW-0560">Oxidoreductase</keyword>
<dbReference type="Pfam" id="PF01565">
    <property type="entry name" value="FAD_binding_4"/>
    <property type="match status" value="1"/>
</dbReference>
<dbReference type="Proteomes" id="UP000323067">
    <property type="component" value="Chromosome vi"/>
</dbReference>
<name>A0A2H4SD44_CORMI</name>
<evidence type="ECO:0000313" key="6">
    <source>
        <dbReference type="Proteomes" id="UP000323067"/>
    </source>
</evidence>
<feature type="chain" id="PRO_5014188467" evidence="3">
    <location>
        <begin position="19"/>
        <end position="606"/>
    </location>
</feature>
<dbReference type="GO" id="GO:0071949">
    <property type="term" value="F:FAD binding"/>
    <property type="evidence" value="ECO:0007669"/>
    <property type="project" value="InterPro"/>
</dbReference>
<dbReference type="InterPro" id="IPR036318">
    <property type="entry name" value="FAD-bd_PCMH-like_sf"/>
</dbReference>
<dbReference type="InterPro" id="IPR050432">
    <property type="entry name" value="FAD-linked_Oxidoreductases_BP"/>
</dbReference>
<proteinExistence type="inferred from homology"/>
<evidence type="ECO:0000259" key="4">
    <source>
        <dbReference type="PROSITE" id="PS51387"/>
    </source>
</evidence>
<dbReference type="AlphaFoldDB" id="A0A2H4SD44"/>
<organism evidence="5 6">
    <name type="scientific">Cordyceps militaris</name>
    <name type="common">Caterpillar fungus</name>
    <name type="synonym">Clavaria militaris</name>
    <dbReference type="NCBI Taxonomy" id="73501"/>
    <lineage>
        <taxon>Eukaryota</taxon>
        <taxon>Fungi</taxon>
        <taxon>Dikarya</taxon>
        <taxon>Ascomycota</taxon>
        <taxon>Pezizomycotina</taxon>
        <taxon>Sordariomycetes</taxon>
        <taxon>Hypocreomycetidae</taxon>
        <taxon>Hypocreales</taxon>
        <taxon>Cordycipitaceae</taxon>
        <taxon>Cordyceps</taxon>
    </lineage>
</organism>
<dbReference type="InterPro" id="IPR012951">
    <property type="entry name" value="BBE"/>
</dbReference>
<dbReference type="PANTHER" id="PTHR13878:SF155">
    <property type="entry name" value="ALCOHOL OXIDASE, PUTATIVE (AFU_ORTHOLOGUE AFUA_4G00430)-RELATED"/>
    <property type="match status" value="1"/>
</dbReference>
<dbReference type="EMBL" id="CP023323">
    <property type="protein sequence ID" value="ATY61023.1"/>
    <property type="molecule type" value="Genomic_DNA"/>
</dbReference>
<dbReference type="GO" id="GO:0016491">
    <property type="term" value="F:oxidoreductase activity"/>
    <property type="evidence" value="ECO:0007669"/>
    <property type="project" value="UniProtKB-KW"/>
</dbReference>
<dbReference type="SUPFAM" id="SSF56176">
    <property type="entry name" value="FAD-binding/transporter-associated domain-like"/>
    <property type="match status" value="1"/>
</dbReference>
<dbReference type="InterPro" id="IPR006094">
    <property type="entry name" value="Oxid_FAD_bind_N"/>
</dbReference>
<evidence type="ECO:0000256" key="1">
    <source>
        <dbReference type="ARBA" id="ARBA00005466"/>
    </source>
</evidence>
<evidence type="ECO:0000256" key="2">
    <source>
        <dbReference type="ARBA" id="ARBA00023002"/>
    </source>
</evidence>
<accession>A0A2H4SD44</accession>
<gene>
    <name evidence="5" type="ORF">A9K55_006474</name>
</gene>
<evidence type="ECO:0000313" key="5">
    <source>
        <dbReference type="EMBL" id="ATY61023.1"/>
    </source>
</evidence>
<dbReference type="VEuPathDB" id="FungiDB:A9K55_006474"/>
<keyword evidence="3" id="KW-0732">Signal</keyword>
<dbReference type="OrthoDB" id="9983560at2759"/>
<comment type="similarity">
    <text evidence="1">Belongs to the oxygen-dependent FAD-linked oxidoreductase family.</text>
</comment>
<dbReference type="VEuPathDB" id="FungiDB:CCM_02447"/>
<dbReference type="InterPro" id="IPR016169">
    <property type="entry name" value="FAD-bd_PCMH_sub2"/>
</dbReference>
<feature type="signal peptide" evidence="3">
    <location>
        <begin position="1"/>
        <end position="18"/>
    </location>
</feature>
<dbReference type="InterPro" id="IPR016166">
    <property type="entry name" value="FAD-bd_PCMH"/>
</dbReference>
<dbReference type="PANTHER" id="PTHR13878">
    <property type="entry name" value="GULONOLACTONE OXIDASE"/>
    <property type="match status" value="1"/>
</dbReference>
<feature type="domain" description="FAD-binding PCMH-type" evidence="4">
    <location>
        <begin position="123"/>
        <end position="307"/>
    </location>
</feature>
<reference evidence="5 6" key="1">
    <citation type="journal article" date="2017" name="BMC Genomics">
        <title>Chromosome level assembly and secondary metabolite potential of the parasitic fungus Cordyceps militaris.</title>
        <authorList>
            <person name="Kramer G.J."/>
            <person name="Nodwell J.R."/>
        </authorList>
    </citation>
    <scope>NUCLEOTIDE SEQUENCE [LARGE SCALE GENOMIC DNA]</scope>
    <source>
        <strain evidence="5 6">ATCC 34164</strain>
    </source>
</reference>
<dbReference type="Pfam" id="PF08031">
    <property type="entry name" value="BBE"/>
    <property type="match status" value="1"/>
</dbReference>
<evidence type="ECO:0000256" key="3">
    <source>
        <dbReference type="SAM" id="SignalP"/>
    </source>
</evidence>
<dbReference type="PROSITE" id="PS51387">
    <property type="entry name" value="FAD_PCMH"/>
    <property type="match status" value="1"/>
</dbReference>
<protein>
    <submittedName>
        <fullName evidence="5">FAD FMN-containing isoamyl alcohol oxidase</fullName>
    </submittedName>
</protein>